<keyword evidence="2" id="KW-1133">Transmembrane helix</keyword>
<accession>A0A0A9VSI0</accession>
<dbReference type="EMBL" id="GBHO01044925">
    <property type="protein sequence ID" value="JAF98678.1"/>
    <property type="molecule type" value="Transcribed_RNA"/>
</dbReference>
<feature type="transmembrane region" description="Helical" evidence="2">
    <location>
        <begin position="12"/>
        <end position="33"/>
    </location>
</feature>
<reference evidence="3" key="2">
    <citation type="submission" date="2014-07" db="EMBL/GenBank/DDBJ databases">
        <authorList>
            <person name="Hull J."/>
        </authorList>
    </citation>
    <scope>NUCLEOTIDE SEQUENCE</scope>
</reference>
<name>A0A0A9VSI0_LYGHE</name>
<keyword evidence="2" id="KW-0812">Transmembrane</keyword>
<organism evidence="3">
    <name type="scientific">Lygus hesperus</name>
    <name type="common">Western plant bug</name>
    <dbReference type="NCBI Taxonomy" id="30085"/>
    <lineage>
        <taxon>Eukaryota</taxon>
        <taxon>Metazoa</taxon>
        <taxon>Ecdysozoa</taxon>
        <taxon>Arthropoda</taxon>
        <taxon>Hexapoda</taxon>
        <taxon>Insecta</taxon>
        <taxon>Pterygota</taxon>
        <taxon>Neoptera</taxon>
        <taxon>Paraneoptera</taxon>
        <taxon>Hemiptera</taxon>
        <taxon>Heteroptera</taxon>
        <taxon>Panheteroptera</taxon>
        <taxon>Cimicomorpha</taxon>
        <taxon>Miridae</taxon>
        <taxon>Mirini</taxon>
        <taxon>Lygus</taxon>
    </lineage>
</organism>
<dbReference type="AlphaFoldDB" id="A0A0A9VSI0"/>
<feature type="compositionally biased region" description="Gly residues" evidence="1">
    <location>
        <begin position="41"/>
        <end position="50"/>
    </location>
</feature>
<evidence type="ECO:0000313" key="3">
    <source>
        <dbReference type="EMBL" id="JAF98678.1"/>
    </source>
</evidence>
<gene>
    <name evidence="3" type="ORF">CM83_23401</name>
</gene>
<reference evidence="3" key="1">
    <citation type="journal article" date="2014" name="PLoS ONE">
        <title>Transcriptome-Based Identification of ABC Transporters in the Western Tarnished Plant Bug Lygus hesperus.</title>
        <authorList>
            <person name="Hull J.J."/>
            <person name="Chaney K."/>
            <person name="Geib S.M."/>
            <person name="Fabrick J.A."/>
            <person name="Brent C.S."/>
            <person name="Walsh D."/>
            <person name="Lavine L.C."/>
        </authorList>
    </citation>
    <scope>NUCLEOTIDE SEQUENCE</scope>
</reference>
<proteinExistence type="predicted"/>
<evidence type="ECO:0000256" key="2">
    <source>
        <dbReference type="SAM" id="Phobius"/>
    </source>
</evidence>
<keyword evidence="2" id="KW-0472">Membrane</keyword>
<sequence length="110" mass="11818">MQDTLMPASKQASRVLLLARVLFSLIFVSFRLLDFSRSNNGIGGGGGNGAMRGTLEDSDLPVPPPPQWGIDVVQQHENPSVISNNNHNNNNSSNNNSSNKSKNSSKNKAV</sequence>
<feature type="region of interest" description="Disordered" evidence="1">
    <location>
        <begin position="36"/>
        <end position="110"/>
    </location>
</feature>
<evidence type="ECO:0000256" key="1">
    <source>
        <dbReference type="SAM" id="MobiDB-lite"/>
    </source>
</evidence>
<feature type="compositionally biased region" description="Low complexity" evidence="1">
    <location>
        <begin position="83"/>
        <end position="102"/>
    </location>
</feature>
<protein>
    <submittedName>
        <fullName evidence="3">Uncharacterized protein</fullName>
    </submittedName>
</protein>